<dbReference type="PATRIC" id="fig|1768241.3.peg.1184"/>
<evidence type="ECO:0000256" key="1">
    <source>
        <dbReference type="SAM" id="MobiDB-lite"/>
    </source>
</evidence>
<feature type="chain" id="PRO_5007288731" evidence="2">
    <location>
        <begin position="26"/>
        <end position="592"/>
    </location>
</feature>
<dbReference type="Proteomes" id="UP000068382">
    <property type="component" value="Unassembled WGS sequence"/>
</dbReference>
<protein>
    <submittedName>
        <fullName evidence="4">Putative peptidoglycan binding domain protein</fullName>
    </submittedName>
</protein>
<name>A0A132C0C5_9RHOB</name>
<keyword evidence="2" id="KW-0732">Signal</keyword>
<dbReference type="OrthoDB" id="6810892at2"/>
<comment type="caution">
    <text evidence="4">The sequence shown here is derived from an EMBL/GenBank/DDBJ whole genome shotgun (WGS) entry which is preliminary data.</text>
</comment>
<dbReference type="SUPFAM" id="SSF47090">
    <property type="entry name" value="PGBD-like"/>
    <property type="match status" value="1"/>
</dbReference>
<dbReference type="InterPro" id="IPR009003">
    <property type="entry name" value="Peptidase_S1_PA"/>
</dbReference>
<dbReference type="Pfam" id="PF01471">
    <property type="entry name" value="PG_binding_1"/>
    <property type="match status" value="1"/>
</dbReference>
<dbReference type="Gene3D" id="2.40.10.120">
    <property type="match status" value="1"/>
</dbReference>
<dbReference type="RefSeq" id="WP_068241152.1">
    <property type="nucleotide sequence ID" value="NZ_LPUY01000038.1"/>
</dbReference>
<dbReference type="InterPro" id="IPR036365">
    <property type="entry name" value="PGBD-like_sf"/>
</dbReference>
<dbReference type="AlphaFoldDB" id="A0A132C0C5"/>
<dbReference type="InterPro" id="IPR002477">
    <property type="entry name" value="Peptidoglycan-bd-like"/>
</dbReference>
<feature type="signal peptide" evidence="2">
    <location>
        <begin position="1"/>
        <end position="25"/>
    </location>
</feature>
<dbReference type="Gene3D" id="1.10.101.10">
    <property type="entry name" value="PGBD-like superfamily/PGBD"/>
    <property type="match status" value="1"/>
</dbReference>
<evidence type="ECO:0000313" key="4">
    <source>
        <dbReference type="EMBL" id="KUP93956.1"/>
    </source>
</evidence>
<dbReference type="Pfam" id="PF13365">
    <property type="entry name" value="Trypsin_2"/>
    <property type="match status" value="1"/>
</dbReference>
<dbReference type="SUPFAM" id="SSF50494">
    <property type="entry name" value="Trypsin-like serine proteases"/>
    <property type="match status" value="1"/>
</dbReference>
<dbReference type="InterPro" id="IPR036366">
    <property type="entry name" value="PGBDSf"/>
</dbReference>
<proteinExistence type="predicted"/>
<evidence type="ECO:0000313" key="5">
    <source>
        <dbReference type="Proteomes" id="UP000068382"/>
    </source>
</evidence>
<keyword evidence="5" id="KW-1185">Reference proteome</keyword>
<dbReference type="EMBL" id="LPUY01000038">
    <property type="protein sequence ID" value="KUP93956.1"/>
    <property type="molecule type" value="Genomic_DNA"/>
</dbReference>
<sequence length="592" mass="62992">MKNLIASVFWALSVFLAALPGVSQAQQSDADGVWIQVAARPSLLEAQDEARTLSTLLPDVSGYALGGGWYGIVLGPYTRSDAEQVLRVYRAEGQIPRDSFITFSSNLNTRFYPVGPETETLAPAPVQSPAPEDNTQVAAVTEDTAPVSSLPDETPAEARRSEQALTREERMDLQVALKASGFYTSAIDGAFGRGTRASMSDWQSANGFEPTGVLTTAQRKALMDEYNAPLISTGVAPYTDTRAGIRVDLPLGEVAFSRYEPPFAHFESSGSLGVEVLLISQPGDRRTLYGLYDIMQTLEVVPLEGPRERSGDQFSLEGRNSRIVSYTEARLENGEIKGFTLIWPTGDEARRSRVLSRMQESFTRQPGVLDPATGTEDTQSIDLVSGLEIRKPKLSHSGFFASSDGIVVTTAAVVNSCGRITIDRDVSAEVLLADADAGVAVLKPSVPLAPMATAPLASVAPRLRSVLAVSGYSYGGILGAPSLTWGSLDDLKGLQGEAHLARLELTAQPGDAGGPLLDKQGTVHGMLLPLRTDGPVLPDGVRFALKGEVIRMALDKAGVGLPSTEAASSSDLPVSLLQKEATGLTTLVSCWE</sequence>
<gene>
    <name evidence="4" type="ORF">TRIHO_11370</name>
</gene>
<feature type="compositionally biased region" description="Basic and acidic residues" evidence="1">
    <location>
        <begin position="156"/>
        <end position="167"/>
    </location>
</feature>
<reference evidence="4 5" key="1">
    <citation type="submission" date="2015-12" db="EMBL/GenBank/DDBJ databases">
        <title>Genome sequence of the marine Rhodobacteraceae strain O3.65, Candidatus Tritonibacter horizontis.</title>
        <authorList>
            <person name="Poehlein A."/>
            <person name="Giebel H.A."/>
            <person name="Voget S."/>
            <person name="Brinkhoff T."/>
        </authorList>
    </citation>
    <scope>NUCLEOTIDE SEQUENCE [LARGE SCALE GENOMIC DNA]</scope>
    <source>
        <strain evidence="4 5">O3.65</strain>
    </source>
</reference>
<feature type="domain" description="Peptidoglycan binding-like" evidence="3">
    <location>
        <begin position="167"/>
        <end position="222"/>
    </location>
</feature>
<feature type="region of interest" description="Disordered" evidence="1">
    <location>
        <begin position="143"/>
        <end position="167"/>
    </location>
</feature>
<accession>A0A132C0C5</accession>
<evidence type="ECO:0000256" key="2">
    <source>
        <dbReference type="SAM" id="SignalP"/>
    </source>
</evidence>
<evidence type="ECO:0000259" key="3">
    <source>
        <dbReference type="Pfam" id="PF01471"/>
    </source>
</evidence>
<organism evidence="4 5">
    <name type="scientific">Tritonibacter horizontis</name>
    <dbReference type="NCBI Taxonomy" id="1768241"/>
    <lineage>
        <taxon>Bacteria</taxon>
        <taxon>Pseudomonadati</taxon>
        <taxon>Pseudomonadota</taxon>
        <taxon>Alphaproteobacteria</taxon>
        <taxon>Rhodobacterales</taxon>
        <taxon>Paracoccaceae</taxon>
        <taxon>Tritonibacter</taxon>
    </lineage>
</organism>